<dbReference type="EMBL" id="WNBW01000006">
    <property type="protein sequence ID" value="MTU04345.1"/>
    <property type="molecule type" value="Genomic_DNA"/>
</dbReference>
<dbReference type="RefSeq" id="WP_130920676.1">
    <property type="nucleotide sequence ID" value="NZ_CATWQF010000003.1"/>
</dbReference>
<evidence type="ECO:0000313" key="4">
    <source>
        <dbReference type="Proteomes" id="UP000484547"/>
    </source>
</evidence>
<dbReference type="EMBL" id="WNBM01000006">
    <property type="protein sequence ID" value="MTT76281.1"/>
    <property type="molecule type" value="Genomic_DNA"/>
</dbReference>
<keyword evidence="3" id="KW-1185">Reference proteome</keyword>
<dbReference type="OrthoDB" id="1929938at2"/>
<evidence type="ECO:0000313" key="2">
    <source>
        <dbReference type="EMBL" id="MTU04345.1"/>
    </source>
</evidence>
<comment type="caution">
    <text evidence="1">The sequence shown here is derived from an EMBL/GenBank/DDBJ whole genome shotgun (WGS) entry which is preliminary data.</text>
</comment>
<dbReference type="AlphaFoldDB" id="A0A7X2XGE5"/>
<proteinExistence type="predicted"/>
<protein>
    <submittedName>
        <fullName evidence="1">Uncharacterized protein</fullName>
    </submittedName>
</protein>
<name>A0A7X2XGE5_9FIRM</name>
<organism evidence="1 4">
    <name type="scientific">Phascolarctobacterium faecium</name>
    <dbReference type="NCBI Taxonomy" id="33025"/>
    <lineage>
        <taxon>Bacteria</taxon>
        <taxon>Bacillati</taxon>
        <taxon>Bacillota</taxon>
        <taxon>Negativicutes</taxon>
        <taxon>Acidaminococcales</taxon>
        <taxon>Acidaminococcaceae</taxon>
        <taxon>Phascolarctobacterium</taxon>
    </lineage>
</organism>
<dbReference type="Proteomes" id="UP000443070">
    <property type="component" value="Unassembled WGS sequence"/>
</dbReference>
<reference evidence="3 4" key="1">
    <citation type="journal article" date="2019" name="Nat. Med.">
        <title>A library of human gut bacterial isolates paired with longitudinal multiomics data enables mechanistic microbiome research.</title>
        <authorList>
            <person name="Poyet M."/>
            <person name="Groussin M."/>
            <person name="Gibbons S.M."/>
            <person name="Avila-Pacheco J."/>
            <person name="Jiang X."/>
            <person name="Kearney S.M."/>
            <person name="Perrotta A.R."/>
            <person name="Berdy B."/>
            <person name="Zhao S."/>
            <person name="Lieberman T.D."/>
            <person name="Swanson P.K."/>
            <person name="Smith M."/>
            <person name="Roesemann S."/>
            <person name="Alexander J.E."/>
            <person name="Rich S.A."/>
            <person name="Livny J."/>
            <person name="Vlamakis H."/>
            <person name="Clish C."/>
            <person name="Bullock K."/>
            <person name="Deik A."/>
            <person name="Scott J."/>
            <person name="Pierce K.A."/>
            <person name="Xavier R.J."/>
            <person name="Alm E.J."/>
        </authorList>
    </citation>
    <scope>NUCLEOTIDE SEQUENCE [LARGE SCALE GENOMIC DNA]</scope>
    <source>
        <strain evidence="1 4">BIOML-A13</strain>
        <strain evidence="2 3">BIOML-A3</strain>
    </source>
</reference>
<sequence length="72" mass="7821">MDHFTAIENAWLEPPQSLAEAVYSCELCNEAVCAGDFYIELDGLIICIDCLDSLTARELAVEVLNNKITAAG</sequence>
<accession>A0A7X2XGE5</accession>
<evidence type="ECO:0000313" key="3">
    <source>
        <dbReference type="Proteomes" id="UP000443070"/>
    </source>
</evidence>
<dbReference type="Proteomes" id="UP000484547">
    <property type="component" value="Unassembled WGS sequence"/>
</dbReference>
<gene>
    <name evidence="1" type="ORF">GMD11_08385</name>
    <name evidence="2" type="ORF">GMD18_08040</name>
</gene>
<evidence type="ECO:0000313" key="1">
    <source>
        <dbReference type="EMBL" id="MTT76281.1"/>
    </source>
</evidence>